<reference evidence="2 3" key="1">
    <citation type="submission" date="2014-02" db="EMBL/GenBank/DDBJ databases">
        <title>The small core and large imbalanced accessory genome model reveals a collaborative survival strategy of Sorangium cellulosum strains in nature.</title>
        <authorList>
            <person name="Han K."/>
            <person name="Peng R."/>
            <person name="Blom J."/>
            <person name="Li Y.-Z."/>
        </authorList>
    </citation>
    <scope>NUCLEOTIDE SEQUENCE [LARGE SCALE GENOMIC DNA]</scope>
    <source>
        <strain evidence="2 3">So0011-07</strain>
    </source>
</reference>
<dbReference type="Proteomes" id="UP000075635">
    <property type="component" value="Unassembled WGS sequence"/>
</dbReference>
<feature type="compositionally biased region" description="Basic and acidic residues" evidence="1">
    <location>
        <begin position="311"/>
        <end position="325"/>
    </location>
</feature>
<feature type="region of interest" description="Disordered" evidence="1">
    <location>
        <begin position="311"/>
        <end position="334"/>
    </location>
</feature>
<evidence type="ECO:0000313" key="3">
    <source>
        <dbReference type="Proteomes" id="UP000075635"/>
    </source>
</evidence>
<name>A0A150SKK5_SORCE</name>
<organism evidence="2 3">
    <name type="scientific">Sorangium cellulosum</name>
    <name type="common">Polyangium cellulosum</name>
    <dbReference type="NCBI Taxonomy" id="56"/>
    <lineage>
        <taxon>Bacteria</taxon>
        <taxon>Pseudomonadati</taxon>
        <taxon>Myxococcota</taxon>
        <taxon>Polyangia</taxon>
        <taxon>Polyangiales</taxon>
        <taxon>Polyangiaceae</taxon>
        <taxon>Sorangium</taxon>
    </lineage>
</organism>
<dbReference type="EMBL" id="JEMB01000852">
    <property type="protein sequence ID" value="KYF93013.1"/>
    <property type="molecule type" value="Genomic_DNA"/>
</dbReference>
<evidence type="ECO:0000256" key="1">
    <source>
        <dbReference type="SAM" id="MobiDB-lite"/>
    </source>
</evidence>
<protein>
    <submittedName>
        <fullName evidence="2">Uncharacterized protein</fullName>
    </submittedName>
</protein>
<accession>A0A150SKK5</accession>
<sequence>MLDNLKKFYSAPLILLIGTIVWCRAVPRPAEVVLVPESEVHLYCPGYDNDPPKFVDALMEGAVLPDKLTPCLPLDVNKSLKANIVDGKLDQAVRQLDAFGWQMFIALSWPVEQDGGHLRFATSLAGPGAPRWYGWATTDDVFKVNGGVPEERHILSDRQADRHQLWDQRGQLVGFETQMNQVARAAIRDSNLYTAEGQSAVLSRLLFPWGLANAGEKRLGSTVIKLAWKALGARDHRERFFRRAAEMPGSPEQREFGLVGMHIGYKLSFIDSKWVWITLEHIDSVDDMGEPACPSPAPPPLAEPLFHDKQCKQEDCPKNDPESKNPRLGQSHKATQVVREVPVRPETVDFNCKVRALLHTQAPGSPAQYYKLVAVQSAVRRGDEWHYVPSYSQNTLLETYQQNSEREDGRGCVQCHLGAPLKAKDESGAFFDDEGQGDFMYMLTRRLQTQQ</sequence>
<gene>
    <name evidence="2" type="ORF">BE17_25185</name>
</gene>
<proteinExistence type="predicted"/>
<dbReference type="AlphaFoldDB" id="A0A150SKK5"/>
<comment type="caution">
    <text evidence="2">The sequence shown here is derived from an EMBL/GenBank/DDBJ whole genome shotgun (WGS) entry which is preliminary data.</text>
</comment>
<evidence type="ECO:0000313" key="2">
    <source>
        <dbReference type="EMBL" id="KYF93013.1"/>
    </source>
</evidence>